<dbReference type="OrthoDB" id="1884773at2759"/>
<name>A0A9P5UBJ8_9AGAR</name>
<evidence type="ECO:0000313" key="3">
    <source>
        <dbReference type="Proteomes" id="UP000772434"/>
    </source>
</evidence>
<evidence type="ECO:0000259" key="1">
    <source>
        <dbReference type="PROSITE" id="PS50927"/>
    </source>
</evidence>
<feature type="domain" description="Bulb-type lectin" evidence="1">
    <location>
        <begin position="188"/>
        <end position="296"/>
    </location>
</feature>
<dbReference type="SUPFAM" id="SSF51110">
    <property type="entry name" value="alpha-D-mannose-specific plant lectins"/>
    <property type="match status" value="1"/>
</dbReference>
<dbReference type="Gene3D" id="2.90.10.10">
    <property type="entry name" value="Bulb-type lectin domain"/>
    <property type="match status" value="1"/>
</dbReference>
<protein>
    <recommendedName>
        <fullName evidence="1">Bulb-type lectin domain-containing protein</fullName>
    </recommendedName>
</protein>
<organism evidence="2 3">
    <name type="scientific">Rhodocollybia butyracea</name>
    <dbReference type="NCBI Taxonomy" id="206335"/>
    <lineage>
        <taxon>Eukaryota</taxon>
        <taxon>Fungi</taxon>
        <taxon>Dikarya</taxon>
        <taxon>Basidiomycota</taxon>
        <taxon>Agaricomycotina</taxon>
        <taxon>Agaricomycetes</taxon>
        <taxon>Agaricomycetidae</taxon>
        <taxon>Agaricales</taxon>
        <taxon>Marasmiineae</taxon>
        <taxon>Omphalotaceae</taxon>
        <taxon>Rhodocollybia</taxon>
    </lineage>
</organism>
<dbReference type="CDD" id="cd00028">
    <property type="entry name" value="B_lectin"/>
    <property type="match status" value="1"/>
</dbReference>
<accession>A0A9P5UBJ8</accession>
<proteinExistence type="predicted"/>
<reference evidence="2" key="1">
    <citation type="submission" date="2020-11" db="EMBL/GenBank/DDBJ databases">
        <authorList>
            <consortium name="DOE Joint Genome Institute"/>
            <person name="Ahrendt S."/>
            <person name="Riley R."/>
            <person name="Andreopoulos W."/>
            <person name="Labutti K."/>
            <person name="Pangilinan J."/>
            <person name="Ruiz-Duenas F.J."/>
            <person name="Barrasa J.M."/>
            <person name="Sanchez-Garcia M."/>
            <person name="Camarero S."/>
            <person name="Miyauchi S."/>
            <person name="Serrano A."/>
            <person name="Linde D."/>
            <person name="Babiker R."/>
            <person name="Drula E."/>
            <person name="Ayuso-Fernandez I."/>
            <person name="Pacheco R."/>
            <person name="Padilla G."/>
            <person name="Ferreira P."/>
            <person name="Barriuso J."/>
            <person name="Kellner H."/>
            <person name="Castanera R."/>
            <person name="Alfaro M."/>
            <person name="Ramirez L."/>
            <person name="Pisabarro A.G."/>
            <person name="Kuo A."/>
            <person name="Tritt A."/>
            <person name="Lipzen A."/>
            <person name="He G."/>
            <person name="Yan M."/>
            <person name="Ng V."/>
            <person name="Cullen D."/>
            <person name="Martin F."/>
            <person name="Rosso M.-N."/>
            <person name="Henrissat B."/>
            <person name="Hibbett D."/>
            <person name="Martinez A.T."/>
            <person name="Grigoriev I.V."/>
        </authorList>
    </citation>
    <scope>NUCLEOTIDE SEQUENCE</scope>
    <source>
        <strain evidence="2">AH 40177</strain>
    </source>
</reference>
<comment type="caution">
    <text evidence="2">The sequence shown here is derived from an EMBL/GenBank/DDBJ whole genome shotgun (WGS) entry which is preliminary data.</text>
</comment>
<gene>
    <name evidence="2" type="ORF">BDP27DRAFT_1360388</name>
</gene>
<dbReference type="EMBL" id="JADNRY010000019">
    <property type="protein sequence ID" value="KAF9073159.1"/>
    <property type="molecule type" value="Genomic_DNA"/>
</dbReference>
<dbReference type="AlphaFoldDB" id="A0A9P5UBJ8"/>
<dbReference type="InterPro" id="IPR036426">
    <property type="entry name" value="Bulb-type_lectin_dom_sf"/>
</dbReference>
<dbReference type="PROSITE" id="PS50927">
    <property type="entry name" value="BULB_LECTIN"/>
    <property type="match status" value="1"/>
</dbReference>
<dbReference type="SMART" id="SM00108">
    <property type="entry name" value="B_lectin"/>
    <property type="match status" value="1"/>
</dbReference>
<keyword evidence="3" id="KW-1185">Reference proteome</keyword>
<dbReference type="Proteomes" id="UP000772434">
    <property type="component" value="Unassembled WGS sequence"/>
</dbReference>
<sequence>MAYDIGFQGGHIFNRGEYPPELFKQSIDILGRFGSNVDLHATVDVPKATISLAEAGYSLSFDSAVDTLPESNAASLVKDRINDMVKNLFNEDITIKDGRDAIALIIRHTMDNKDYRSDDIFFISCERSEGNYFSYQLTFYSMQTASFCFVILSFISYAERGMVFGIPFFAGSGVSYKIQIFNCAKFHTSTLYNYGVLKSGQFMKSPDGKHAATLSNGNFGVDSDWHTNTAGKGASPWKLVLQEDANLVIYDGDGKPTWASQTRIGRFSKPPYRLELQDDGNLVIYSKGGRPFWSIR</sequence>
<dbReference type="InterPro" id="IPR001480">
    <property type="entry name" value="Bulb-type_lectin_dom"/>
</dbReference>
<evidence type="ECO:0000313" key="2">
    <source>
        <dbReference type="EMBL" id="KAF9073159.1"/>
    </source>
</evidence>